<dbReference type="EMBL" id="MK072038">
    <property type="protein sequence ID" value="AYV77351.1"/>
    <property type="molecule type" value="Genomic_DNA"/>
</dbReference>
<dbReference type="GO" id="GO:0019031">
    <property type="term" value="C:viral envelope"/>
    <property type="evidence" value="ECO:0007669"/>
    <property type="project" value="UniProtKB-KW"/>
</dbReference>
<dbReference type="GO" id="GO:0016020">
    <property type="term" value="C:membrane"/>
    <property type="evidence" value="ECO:0007669"/>
    <property type="project" value="UniProtKB-SubCell"/>
</dbReference>
<dbReference type="PROSITE" id="PS51257">
    <property type="entry name" value="PROKAR_LIPOPROTEIN"/>
    <property type="match status" value="1"/>
</dbReference>
<evidence type="ECO:0000256" key="1">
    <source>
        <dbReference type="ARBA" id="ARBA00004370"/>
    </source>
</evidence>
<protein>
    <submittedName>
        <fullName evidence="6">Myristylated IMV envelope protein</fullName>
    </submittedName>
</protein>
<gene>
    <name evidence="6" type="ORF">Barrevirus41_2</name>
</gene>
<accession>A0A3G4ZTM0</accession>
<feature type="transmembrane region" description="Helical" evidence="5">
    <location>
        <begin position="182"/>
        <end position="204"/>
    </location>
</feature>
<evidence type="ECO:0000256" key="2">
    <source>
        <dbReference type="ARBA" id="ARBA00022692"/>
    </source>
</evidence>
<dbReference type="Pfam" id="PF02442">
    <property type="entry name" value="L1R_F9L"/>
    <property type="match status" value="1"/>
</dbReference>
<keyword evidence="2 5" id="KW-0812">Transmembrane</keyword>
<proteinExistence type="predicted"/>
<sequence length="206" mass="21432">MGINVSKSISNVSSKIITQLEQSVGASATASCSVTTGNIILNNATRCTVDNENRCSANASAALDAISKAAANAWLEASNDQKTSLLPGINVNETTQNVAQIIKTKLNQTCQTGASLTQSIATGDLIINGCTDSAITNINAGTAEANCGIKTIMNAIVAADAKQQATQSTGDIFGSLFGNSTYISLASFLICICFIMLIIFLFFFNK</sequence>
<dbReference type="InterPro" id="IPR003472">
    <property type="entry name" value="Virion_mem_poxvirus_L1"/>
</dbReference>
<evidence type="ECO:0000313" key="6">
    <source>
        <dbReference type="EMBL" id="AYV77351.1"/>
    </source>
</evidence>
<reference evidence="6" key="1">
    <citation type="submission" date="2018-10" db="EMBL/GenBank/DDBJ databases">
        <title>Hidden diversity of soil giant viruses.</title>
        <authorList>
            <person name="Schulz F."/>
            <person name="Alteio L."/>
            <person name="Goudeau D."/>
            <person name="Ryan E.M."/>
            <person name="Malmstrom R.R."/>
            <person name="Blanchard J."/>
            <person name="Woyke T."/>
        </authorList>
    </citation>
    <scope>NUCLEOTIDE SEQUENCE</scope>
    <source>
        <strain evidence="6">BAV1</strain>
    </source>
</reference>
<evidence type="ECO:0000256" key="4">
    <source>
        <dbReference type="ARBA" id="ARBA00023136"/>
    </source>
</evidence>
<keyword evidence="6" id="KW-0946">Virion</keyword>
<keyword evidence="6" id="KW-0261">Viral envelope protein</keyword>
<keyword evidence="4 5" id="KW-0472">Membrane</keyword>
<evidence type="ECO:0000256" key="5">
    <source>
        <dbReference type="SAM" id="Phobius"/>
    </source>
</evidence>
<evidence type="ECO:0000256" key="3">
    <source>
        <dbReference type="ARBA" id="ARBA00022989"/>
    </source>
</evidence>
<name>A0A3G4ZTM0_9VIRU</name>
<keyword evidence="3 5" id="KW-1133">Transmembrane helix</keyword>
<comment type="subcellular location">
    <subcellularLocation>
        <location evidence="1">Membrane</location>
    </subcellularLocation>
</comment>
<organism evidence="6">
    <name type="scientific">Barrevirus sp</name>
    <dbReference type="NCBI Taxonomy" id="2487763"/>
    <lineage>
        <taxon>Viruses</taxon>
        <taxon>Varidnaviria</taxon>
        <taxon>Bamfordvirae</taxon>
        <taxon>Nucleocytoviricota</taxon>
        <taxon>Megaviricetes</taxon>
        <taxon>Imitervirales</taxon>
        <taxon>Mimiviridae</taxon>
        <taxon>Klosneuvirinae</taxon>
    </lineage>
</organism>